<accession>A0A484MNA5</accession>
<dbReference type="GO" id="GO:0015996">
    <property type="term" value="P:chlorophyll catabolic process"/>
    <property type="evidence" value="ECO:0007669"/>
    <property type="project" value="TreeGrafter"/>
</dbReference>
<dbReference type="GO" id="GO:0051743">
    <property type="term" value="F:red chlorophyll catabolite reductase activity"/>
    <property type="evidence" value="ECO:0007669"/>
    <property type="project" value="InterPro"/>
</dbReference>
<protein>
    <recommendedName>
        <fullName evidence="4">Red chlorophyll catabolite reductase</fullName>
    </recommendedName>
</protein>
<proteinExistence type="predicted"/>
<dbReference type="PANTHER" id="PTHR34685:SF2">
    <property type="entry name" value="RED CHLOROPHYLL CATABOLITE REDUCTASE, CHLOROPLASTIC"/>
    <property type="match status" value="1"/>
</dbReference>
<dbReference type="PANTHER" id="PTHR34685">
    <property type="entry name" value="RED CHLOROPHYLL CATABOLITE REDUCTASE, CHLOROPLASTIC"/>
    <property type="match status" value="1"/>
</dbReference>
<evidence type="ECO:0000313" key="3">
    <source>
        <dbReference type="Proteomes" id="UP000595140"/>
    </source>
</evidence>
<dbReference type="OrthoDB" id="26525at2759"/>
<dbReference type="EMBL" id="OOIL02003813">
    <property type="protein sequence ID" value="VFQ89546.1"/>
    <property type="molecule type" value="Genomic_DNA"/>
</dbReference>
<dbReference type="GO" id="GO:0009507">
    <property type="term" value="C:chloroplast"/>
    <property type="evidence" value="ECO:0007669"/>
    <property type="project" value="TreeGrafter"/>
</dbReference>
<evidence type="ECO:0000313" key="2">
    <source>
        <dbReference type="EMBL" id="VFQ89546.1"/>
    </source>
</evidence>
<dbReference type="Proteomes" id="UP000595140">
    <property type="component" value="Unassembled WGS sequence"/>
</dbReference>
<dbReference type="InterPro" id="IPR009439">
    <property type="entry name" value="RCC_reductase"/>
</dbReference>
<keyword evidence="3" id="KW-1185">Reference proteome</keyword>
<organism evidence="2 3">
    <name type="scientific">Cuscuta campestris</name>
    <dbReference type="NCBI Taxonomy" id="132261"/>
    <lineage>
        <taxon>Eukaryota</taxon>
        <taxon>Viridiplantae</taxon>
        <taxon>Streptophyta</taxon>
        <taxon>Embryophyta</taxon>
        <taxon>Tracheophyta</taxon>
        <taxon>Spermatophyta</taxon>
        <taxon>Magnoliopsida</taxon>
        <taxon>eudicotyledons</taxon>
        <taxon>Gunneridae</taxon>
        <taxon>Pentapetalae</taxon>
        <taxon>asterids</taxon>
        <taxon>lamiids</taxon>
        <taxon>Solanales</taxon>
        <taxon>Convolvulaceae</taxon>
        <taxon>Cuscuteae</taxon>
        <taxon>Cuscuta</taxon>
        <taxon>Cuscuta subgen. Grammica</taxon>
        <taxon>Cuscuta sect. Cleistogrammica</taxon>
    </lineage>
</organism>
<gene>
    <name evidence="2" type="ORF">CCAM_LOCUS31322</name>
</gene>
<sequence length="330" mass="37151">MAVSSSSSSALVLPSIASRTGISPSLPSLRFPRRTRQISLCSSSSPTPMEEEPLQAEESRSKFTDFPHVSPAHRDLMAELVSSVETRLRPDLHPCTLPPDVQFYQNPNGSALAALHVRKGLPSSPIDFIIGSWIHGSKLPPGGVDLNITTLYTYLRPSTDAPNFLIEFIQTSPLSLVLILDLPPRKDLVMHPDYLKVFYEDTQLDRHRERLMLLPEVRPYYSRSLYVRASFSPSSILVSIEANSVDRMEDIVRDHVSPVAKEMLEIWLELCACAERGEVGVDESRELARRDRVFRNKGFEIDLESSYPRLFGQEVANRVLRVLRDVILNA</sequence>
<feature type="region of interest" description="Disordered" evidence="1">
    <location>
        <begin position="37"/>
        <end position="59"/>
    </location>
</feature>
<reference evidence="2 3" key="1">
    <citation type="submission" date="2018-04" db="EMBL/GenBank/DDBJ databases">
        <authorList>
            <person name="Vogel A."/>
        </authorList>
    </citation>
    <scope>NUCLEOTIDE SEQUENCE [LARGE SCALE GENOMIC DNA]</scope>
</reference>
<dbReference type="AlphaFoldDB" id="A0A484MNA5"/>
<name>A0A484MNA5_9ASTE</name>
<evidence type="ECO:0000256" key="1">
    <source>
        <dbReference type="SAM" id="MobiDB-lite"/>
    </source>
</evidence>
<dbReference type="Gene3D" id="3.40.1500.20">
    <property type="match status" value="1"/>
</dbReference>
<dbReference type="Pfam" id="PF06405">
    <property type="entry name" value="RCC_reductase"/>
    <property type="match status" value="1"/>
</dbReference>
<evidence type="ECO:0008006" key="4">
    <source>
        <dbReference type="Google" id="ProtNLM"/>
    </source>
</evidence>